<keyword evidence="3" id="KW-0560">Oxidoreductase</keyword>
<dbReference type="SUPFAM" id="SSF53474">
    <property type="entry name" value="alpha/beta-Hydrolases"/>
    <property type="match status" value="1"/>
</dbReference>
<evidence type="ECO:0000256" key="4">
    <source>
        <dbReference type="ARBA" id="ARBA00023242"/>
    </source>
</evidence>
<sequence length="2679" mass="293470">MSRQIDTMHMPLKRRNMKVVIVSASRAMQMLGYSPYHMKEVLLHGSGHMKVLIEAIRAEHNRFSGIQRYRKEDYAKWFANYDVSRVHRLTQRVQSLTGPQCLIEVPFFMGSEAIEAYVDDPDVKFILTERDPDRWVSSINNTVAGVVQMASAFPIRLLKHFNDDLYYFFLLNELIYASISDCTLPGDAENRPNMRRNYVSYIAMVKRTVPSDRLCQIQLENGLGWNEICPFLGIDVPDEEYPRGNEPAKFQALVGDWLRPRMASAALKLAGLVTVSATAGAGLPPEENWGAQPCVALSATDSTCQGQRQSSRRRSVSLKAPLIHKVTQARQLTWLNKGSARAGLSRVLVLLAQGLPKSALAKKTALPREFHRSLQSRATMRSHVLVGAASLLAASVAASPTVVDKQHQVTYRGLERNGIEAFLNVPYGQNTGGSNRFKPPKPYVAKRGSTIDARAYGPACPQALGEWVLPIALSNVTEISEDCLNLNVARPKGTCSNDRLPVMVYIHGGSFWAGQNSELNIRPDGMVLESTASGLPIIHVAMNYRLGFFGFAQSDALQKEGSENAGLKDQRLALEWVRKNIGVFGGDPDRITIFGQSSGGLSVGMQIMAYGGSKPVPFHQGICESQALEPGITGNFTIDAMKALVDHVGCNTSDLHSKDTVQCLRKFDMQTLLNASLATYQSDIAHNIGDIWLPVVDGDFLPAAPSRLIKERKFANVTTMIGWCDNDVTFFTDTAIKTADDTLKFISAYLPDVTSSNINKLLALYPAADFPANKAAGLSSEFYRSARIFRDILMTCQPTWYAEHIASAGNDVYLYNWNQTILDPVLEAITNQTGFGPIHTSEFAYIFGNLSHYDINGYPFHPSKSDYALLHRGSRSWSTFASIGQPGQRGRDTFHGFTTAFPGGKETDVFVVGGPHEGLSAFDGPRAHPAIQGQKLKERCAFINSPEMIDQLRLHTPLLLGCTCGTVQCRPSGGALVFQGVVARRSKGAPQGAGTAHVRPSRMAAKSEPRRNAVACLSNEAKGGDMAELDPGDISSSCARKQPGFGRGRTCPADRPSLQQGLCAWCRIVVNPVFNCMAFMHLARKTELSQDLQLAQLPPLGFKARALVEEHGAWTSATPPRAAASRAQAAPSSGSPHDLLRSIVTPFSVSLLLAALVAYLLGPTARQTAVVLGFFRSPANTVLAADQTLSVLEGTTHCEDLHYHQASGLLFTACEDDAAKRHRWFPPLAHFDDPDILTSTARGSLRVIDPETLAVRALRLDGFDGPFVTHGIDVIDDPQHPAGEAVYIFAVNHVPSRDHFVKGNSSAPKSRSVVEVFHHVLGSDSARHIRSVWDALIKTPNDIYAASPTSFFVTNDHYYKEGPMRALEDLSRAAKWTSTIFVDFSQAAEDKTSDTQGVRAWVALGNMHNNNGLGHGRRPDEIAVVSCCSGKLLLGTVVDGSSSALRAAPRSIQLSETIQFDSVVDNPSYFADPFAKGSKDKSGFVLPGLTRAVDLPKTTRDPGATEPIMVWKASPDESKSGWKTELLFEDDGSRVRSASSAVLVAADPAKHNGARRARLFVTGFLSKNMVAVDVDLPAWRRDDLVAPVAQLNSARGLPALHRRDPCGPFTTHSRCFPCAALRRARYPRVFLPAWGLCPSPRRLVARRRGASTVNMPARGSSRDVGVARRRTQFSSCDECRRSRVGCDALSQGTRDDEPGACTRCQNRNKQCTFKWMKDIKGAGPKKVPLGKRKQRHHSITSSTTDGAASRDAGALGSPTPKAGTADSILSMVDWAAIGGPASLPHDDRCRTASLIAPSPADTTSTAYSLEPTGLVSRASLQIIYDRGFDAVFGSWMGRHGCPFLLGENSLAEKHASIAAICSRLDAWMTDASDDEPVPMMDKRQQSPRDRLIDDSLQNTIAAFSARWLPLTSSKTDPDQCHRNAIHALWRHARRDMLRVINRPSYRSMLALFLFALTPIPAGIHEDEEVDGISGQACVHAALQQIQTLRARQRNLQFSGSKVSPSMKSKAICASPESIGTSDFIAAESIAYWAALTFDTSASLTLNCRSLLSSGLFGFEAELPWRLVRTGAKMFEETTHDWRAGGLLEMTDDRANQIIANGTSWKLLAWKLTAVFKEALRDGHDESEVLKGYRRVTESMQHFNDTYRQPLEQCQRRMQFLEQQTKLRWYSLMLHYHLSILMLEDIIEATGRYDLLPGLSTATADAENAVMNTLVFGLHNTFTLSFKNSFVGSPGDADGDSTDAVITVPLISMDPYPHHVVASVQLMRKAIDRHLAMGKISVESHTSLQATLEQTLSQLPQSSKSVQAARNRFSLKGPSDGAGLHQDPRLSVDARSRRAPVSPRSVEHEDDSAAAVHAPRMPIGPFGHPPGFLDDPFRIIGVWSLELKEMCPAMARTIRSSVAVLGAGSQGRRLAYMWSSRGKDVHLIDAAPKQLTASVEAVQKFRAESKARDGFGTIRTHAPSTLADALQDSWLVVECVPERLSLKQQVMAELDALAPEDTIIASNSSSYSCKEILEGLELNHSRRVLSAHTYWPPETTVIEIMGHDNTDASLVEVMMKRCAEHGFSPFHVRTDSMGYIYNRIWAAIKREALLAASEGAGTPEEIDSIFRGVLKTAKGPFELMDIVGLDVVLDIEQHYAAARGDIPVEPQQYLNRFLQKGHLGVKSGQGFYTYSDIASA</sequence>
<evidence type="ECO:0000313" key="8">
    <source>
        <dbReference type="Proteomes" id="UP001287286"/>
    </source>
</evidence>
<accession>A0ABR0CH50</accession>
<feature type="region of interest" description="Disordered" evidence="5">
    <location>
        <begin position="1722"/>
        <end position="1762"/>
    </location>
</feature>
<dbReference type="EMBL" id="JAWRVI010000001">
    <property type="protein sequence ID" value="KAK4095567.1"/>
    <property type="molecule type" value="Genomic_DNA"/>
</dbReference>
<comment type="caution">
    <text evidence="7">The sequence shown here is derived from an EMBL/GenBank/DDBJ whole genome shotgun (WGS) entry which is preliminary data.</text>
</comment>
<dbReference type="Gene3D" id="3.40.50.720">
    <property type="entry name" value="NAD(P)-binding Rossmann-like Domain"/>
    <property type="match status" value="1"/>
</dbReference>
<dbReference type="InterPro" id="IPR027417">
    <property type="entry name" value="P-loop_NTPase"/>
</dbReference>
<dbReference type="Gene3D" id="2.120.10.30">
    <property type="entry name" value="TolB, C-terminal domain"/>
    <property type="match status" value="1"/>
</dbReference>
<organism evidence="7 8">
    <name type="scientific">Purpureocillium lilacinum</name>
    <name type="common">Paecilomyces lilacinus</name>
    <dbReference type="NCBI Taxonomy" id="33203"/>
    <lineage>
        <taxon>Eukaryota</taxon>
        <taxon>Fungi</taxon>
        <taxon>Dikarya</taxon>
        <taxon>Ascomycota</taxon>
        <taxon>Pezizomycotina</taxon>
        <taxon>Sordariomycetes</taxon>
        <taxon>Hypocreomycetidae</taxon>
        <taxon>Hypocreales</taxon>
        <taxon>Ophiocordycipitaceae</taxon>
        <taxon>Purpureocillium</taxon>
    </lineage>
</organism>
<dbReference type="SUPFAM" id="SSF51735">
    <property type="entry name" value="NAD(P)-binding Rossmann-fold domains"/>
    <property type="match status" value="1"/>
</dbReference>
<dbReference type="Gene3D" id="1.10.1040.10">
    <property type="entry name" value="N-(1-d-carboxylethyl)-l-norvaline Dehydrogenase, domain 2"/>
    <property type="match status" value="1"/>
</dbReference>
<dbReference type="Pfam" id="PF02737">
    <property type="entry name" value="3HCDH_N"/>
    <property type="match status" value="1"/>
</dbReference>
<dbReference type="PROSITE" id="PS00122">
    <property type="entry name" value="CARBOXYLESTERASE_B_1"/>
    <property type="match status" value="1"/>
</dbReference>
<dbReference type="InterPro" id="IPR001138">
    <property type="entry name" value="Zn2Cys6_DnaBD"/>
</dbReference>
<proteinExistence type="inferred from homology"/>
<dbReference type="InterPro" id="IPR006176">
    <property type="entry name" value="3-OHacyl-CoA_DH_NAD-bd"/>
</dbReference>
<dbReference type="InterPro" id="IPR050654">
    <property type="entry name" value="AChE-related_enzymes"/>
</dbReference>
<reference evidence="7 8" key="1">
    <citation type="journal article" date="2024" name="Microbiol. Resour. Announc.">
        <title>Genome annotations for the ascomycete fungi Trichoderma harzianum, Trichoderma aggressivum, and Purpureocillium lilacinum.</title>
        <authorList>
            <person name="Beijen E.P.W."/>
            <person name="Ohm R.A."/>
        </authorList>
    </citation>
    <scope>NUCLEOTIDE SEQUENCE [LARGE SCALE GENOMIC DNA]</scope>
    <source>
        <strain evidence="7 8">CBS 150709</strain>
    </source>
</reference>
<dbReference type="CDD" id="cd00067">
    <property type="entry name" value="GAL4"/>
    <property type="match status" value="1"/>
</dbReference>
<dbReference type="SUPFAM" id="SSF52540">
    <property type="entry name" value="P-loop containing nucleoside triphosphate hydrolases"/>
    <property type="match status" value="1"/>
</dbReference>
<dbReference type="InterPro" id="IPR029058">
    <property type="entry name" value="AB_hydrolase_fold"/>
</dbReference>
<dbReference type="InterPro" id="IPR036291">
    <property type="entry name" value="NAD(P)-bd_dom_sf"/>
</dbReference>
<feature type="region of interest" description="Disordered" evidence="5">
    <location>
        <begin position="1117"/>
        <end position="1136"/>
    </location>
</feature>
<keyword evidence="4" id="KW-0539">Nucleus</keyword>
<dbReference type="Gene3D" id="3.40.50.300">
    <property type="entry name" value="P-loop containing nucleotide triphosphate hydrolases"/>
    <property type="match status" value="1"/>
</dbReference>
<dbReference type="InterPro" id="IPR008927">
    <property type="entry name" value="6-PGluconate_DH-like_C_sf"/>
</dbReference>
<evidence type="ECO:0000256" key="5">
    <source>
        <dbReference type="SAM" id="MobiDB-lite"/>
    </source>
</evidence>
<feature type="domain" description="Zn(2)-C6 fungal-type" evidence="6">
    <location>
        <begin position="1675"/>
        <end position="1713"/>
    </location>
</feature>
<comment type="similarity">
    <text evidence="1">Belongs to the type-B carboxylesterase/lipase family.</text>
</comment>
<feature type="region of interest" description="Disordered" evidence="5">
    <location>
        <begin position="2313"/>
        <end position="2352"/>
    </location>
</feature>
<dbReference type="Proteomes" id="UP001287286">
    <property type="component" value="Unassembled WGS sequence"/>
</dbReference>
<dbReference type="Pfam" id="PF00135">
    <property type="entry name" value="COesterase"/>
    <property type="match status" value="1"/>
</dbReference>
<dbReference type="InterPro" id="IPR011042">
    <property type="entry name" value="6-blade_b-propeller_TolB-like"/>
</dbReference>
<dbReference type="InterPro" id="IPR006108">
    <property type="entry name" value="3HC_DH_C"/>
</dbReference>
<dbReference type="SUPFAM" id="SSF48179">
    <property type="entry name" value="6-phosphogluconate dehydrogenase C-terminal domain-like"/>
    <property type="match status" value="1"/>
</dbReference>
<feature type="compositionally biased region" description="Basic and acidic residues" evidence="5">
    <location>
        <begin position="2325"/>
        <end position="2335"/>
    </location>
</feature>
<dbReference type="Pfam" id="PF17784">
    <property type="entry name" value="Sulfotransfer_4"/>
    <property type="match status" value="1"/>
</dbReference>
<dbReference type="InterPro" id="IPR040632">
    <property type="entry name" value="Sulfotransfer_4"/>
</dbReference>
<dbReference type="PANTHER" id="PTHR43918">
    <property type="entry name" value="ACETYLCHOLINESTERASE"/>
    <property type="match status" value="1"/>
</dbReference>
<dbReference type="PROSITE" id="PS50048">
    <property type="entry name" value="ZN2_CY6_FUNGAL_2"/>
    <property type="match status" value="1"/>
</dbReference>
<evidence type="ECO:0000313" key="7">
    <source>
        <dbReference type="EMBL" id="KAK4095567.1"/>
    </source>
</evidence>
<feature type="compositionally biased region" description="Basic residues" evidence="5">
    <location>
        <begin position="1728"/>
        <end position="1738"/>
    </location>
</feature>
<name>A0ABR0CH50_PURLI</name>
<dbReference type="SMART" id="SM00066">
    <property type="entry name" value="GAL4"/>
    <property type="match status" value="1"/>
</dbReference>
<evidence type="ECO:0000256" key="2">
    <source>
        <dbReference type="ARBA" id="ARBA00022801"/>
    </source>
</evidence>
<dbReference type="InterPro" id="IPR013328">
    <property type="entry name" value="6PGD_dom2"/>
</dbReference>
<keyword evidence="8" id="KW-1185">Reference proteome</keyword>
<gene>
    <name evidence="7" type="ORF">Purlil1_363</name>
</gene>
<dbReference type="InterPro" id="IPR036864">
    <property type="entry name" value="Zn2-C6_fun-type_DNA-bd_sf"/>
</dbReference>
<evidence type="ECO:0000259" key="6">
    <source>
        <dbReference type="PROSITE" id="PS50048"/>
    </source>
</evidence>
<evidence type="ECO:0000256" key="3">
    <source>
        <dbReference type="ARBA" id="ARBA00023002"/>
    </source>
</evidence>
<dbReference type="Pfam" id="PF00725">
    <property type="entry name" value="3HCDH"/>
    <property type="match status" value="1"/>
</dbReference>
<dbReference type="InterPro" id="IPR019826">
    <property type="entry name" value="Carboxylesterase_B_AS"/>
</dbReference>
<keyword evidence="2" id="KW-0378">Hydrolase</keyword>
<protein>
    <submittedName>
        <fullName evidence="7">Transcriptional regulator family: Fungal Specific TF</fullName>
    </submittedName>
</protein>
<dbReference type="Gene3D" id="3.40.50.1820">
    <property type="entry name" value="alpha/beta hydrolase"/>
    <property type="match status" value="1"/>
</dbReference>
<dbReference type="InterPro" id="IPR002018">
    <property type="entry name" value="CarbesteraseB"/>
</dbReference>
<dbReference type="PANTHER" id="PTHR43918:SF4">
    <property type="entry name" value="CARBOXYLIC ESTER HYDROLASE"/>
    <property type="match status" value="1"/>
</dbReference>
<dbReference type="Gene3D" id="4.10.240.10">
    <property type="entry name" value="Zn(2)-C6 fungal-type DNA-binding domain"/>
    <property type="match status" value="1"/>
</dbReference>
<evidence type="ECO:0000256" key="1">
    <source>
        <dbReference type="ARBA" id="ARBA00005964"/>
    </source>
</evidence>
<dbReference type="SUPFAM" id="SSF57701">
    <property type="entry name" value="Zn2/Cys6 DNA-binding domain"/>
    <property type="match status" value="1"/>
</dbReference>